<accession>D7WEW4</accession>
<dbReference type="RefSeq" id="WP_005289631.1">
    <property type="nucleotide sequence ID" value="NZ_CM000961.1"/>
</dbReference>
<dbReference type="PROSITE" id="PS51257">
    <property type="entry name" value="PROKAR_LIPOPROTEIN"/>
    <property type="match status" value="1"/>
</dbReference>
<dbReference type="Proteomes" id="UP000004208">
    <property type="component" value="Unassembled WGS sequence"/>
</dbReference>
<keyword evidence="1" id="KW-0472">Membrane</keyword>
<reference evidence="2" key="1">
    <citation type="submission" date="2010-06" db="EMBL/GenBank/DDBJ databases">
        <authorList>
            <person name="Muzny D."/>
            <person name="Qin X."/>
            <person name="Buhay C."/>
            <person name="Dugan-Rocha S."/>
            <person name="Ding Y."/>
            <person name="Chen G."/>
            <person name="Hawes A."/>
            <person name="Holder M."/>
            <person name="Jhangiani S."/>
            <person name="Johnson A."/>
            <person name="Khan Z."/>
            <person name="Li Z."/>
            <person name="Liu W."/>
            <person name="Liu X."/>
            <person name="Perez L."/>
            <person name="Shen H."/>
            <person name="Wang Q."/>
            <person name="Watt J."/>
            <person name="Xi L."/>
            <person name="Xin Y."/>
            <person name="Zhou J."/>
            <person name="Deng J."/>
            <person name="Jiang H."/>
            <person name="Liu Y."/>
            <person name="Qu J."/>
            <person name="Song X.-Z."/>
            <person name="Zhang L."/>
            <person name="Villasana D."/>
            <person name="Johnson A."/>
            <person name="Liu J."/>
            <person name="Liyanage D."/>
            <person name="Lorensuhewa L."/>
            <person name="Robinson T."/>
            <person name="Song A."/>
            <person name="Song B.-B."/>
            <person name="Dinh H."/>
            <person name="Thornton R."/>
            <person name="Coyle M."/>
            <person name="Francisco L."/>
            <person name="Jackson L."/>
            <person name="Javaid M."/>
            <person name="Korchina V."/>
            <person name="Kovar C."/>
            <person name="Mata R."/>
            <person name="Mathew T."/>
            <person name="Ngo R."/>
            <person name="Nguyen L."/>
            <person name="Nguyen N."/>
            <person name="Okwuonu G."/>
            <person name="Ongeri F."/>
            <person name="Pham C."/>
            <person name="Simmons D."/>
            <person name="Wilczek-Boney K."/>
            <person name="Hale W."/>
            <person name="Jakkamsetti A."/>
            <person name="Pham P."/>
            <person name="Ruth R."/>
            <person name="San Lucas F."/>
            <person name="Warren J."/>
            <person name="Zhang J."/>
            <person name="Zhao Z."/>
            <person name="Zhou C."/>
            <person name="Zhu D."/>
            <person name="Lee S."/>
            <person name="Bess C."/>
            <person name="Blankenburg K."/>
            <person name="Forbes L."/>
            <person name="Fu Q."/>
            <person name="Gubbala S."/>
            <person name="Hirani K."/>
            <person name="Jayaseelan J.C."/>
            <person name="Lara F."/>
            <person name="Munidasa M."/>
            <person name="Palculict T."/>
            <person name="Patil S."/>
            <person name="Pu L.-L."/>
            <person name="Saada N."/>
            <person name="Tang L."/>
            <person name="Weissenberger G."/>
            <person name="Zhu Y."/>
            <person name="Hemphill L."/>
            <person name="Shang Y."/>
            <person name="Youmans B."/>
            <person name="Ayvaz T."/>
            <person name="Ross M."/>
            <person name="Santibanez J."/>
            <person name="Aqrawi P."/>
            <person name="Gross S."/>
            <person name="Joshi V."/>
            <person name="Fowler G."/>
            <person name="Nazareth L."/>
            <person name="Reid J."/>
            <person name="Worley K."/>
            <person name="Petrosino J."/>
            <person name="Highlander S."/>
            <person name="Gibbs R."/>
        </authorList>
    </citation>
    <scope>NUCLEOTIDE SEQUENCE [LARGE SCALE GENOMIC DNA]</scope>
    <source>
        <strain evidence="2">ATCC 33030</strain>
    </source>
</reference>
<gene>
    <name evidence="2" type="ORF">HMPREF0291_11302</name>
</gene>
<dbReference type="HOGENOM" id="CLU_107078_0_0_11"/>
<dbReference type="AlphaFoldDB" id="D7WEW4"/>
<feature type="transmembrane region" description="Helical" evidence="1">
    <location>
        <begin position="7"/>
        <end position="29"/>
    </location>
</feature>
<dbReference type="OrthoDB" id="4428081at2"/>
<keyword evidence="3" id="KW-1185">Reference proteome</keyword>
<organism evidence="2 3">
    <name type="scientific">Corynebacterium genitalium ATCC 33030</name>
    <dbReference type="NCBI Taxonomy" id="585529"/>
    <lineage>
        <taxon>Bacteria</taxon>
        <taxon>Bacillati</taxon>
        <taxon>Actinomycetota</taxon>
        <taxon>Actinomycetes</taxon>
        <taxon>Mycobacteriales</taxon>
        <taxon>Corynebacteriaceae</taxon>
        <taxon>Corynebacterium</taxon>
    </lineage>
</organism>
<name>D7WEW4_9CORY</name>
<feature type="transmembrane region" description="Helical" evidence="1">
    <location>
        <begin position="89"/>
        <end position="111"/>
    </location>
</feature>
<feature type="transmembrane region" description="Helical" evidence="1">
    <location>
        <begin position="131"/>
        <end position="153"/>
    </location>
</feature>
<evidence type="ECO:0000313" key="3">
    <source>
        <dbReference type="Proteomes" id="UP000004208"/>
    </source>
</evidence>
<dbReference type="STRING" id="585529.HMPREF0291_11302"/>
<comment type="caution">
    <text evidence="2">The sequence shown here is derived from an EMBL/GenBank/DDBJ whole genome shotgun (WGS) entry which is preliminary data.</text>
</comment>
<evidence type="ECO:0000313" key="2">
    <source>
        <dbReference type="EMBL" id="EFK53645.1"/>
    </source>
</evidence>
<evidence type="ECO:0000256" key="1">
    <source>
        <dbReference type="SAM" id="Phobius"/>
    </source>
</evidence>
<sequence>MQLKLRWGAGVVALGVILGCVIGVIWGFLRPGYVAEVVDGGVQINHVLSPDSVEFASFGWFVILSTLLGLAVGLVAYGTGERESSLSRMVFAACVALFSSWALHVLGQWSANLANPPHAAAESDTFTLVPAFQPGIAWCAAPFMASLAYWLGLVSTAAFEGGRGSVQVGE</sequence>
<keyword evidence="1" id="KW-0812">Transmembrane</keyword>
<proteinExistence type="predicted"/>
<protein>
    <recommendedName>
        <fullName evidence="4">DUF2567 domain-containing protein</fullName>
    </recommendedName>
</protein>
<keyword evidence="1" id="KW-1133">Transmembrane helix</keyword>
<evidence type="ECO:0008006" key="4">
    <source>
        <dbReference type="Google" id="ProtNLM"/>
    </source>
</evidence>
<feature type="transmembrane region" description="Helical" evidence="1">
    <location>
        <begin position="58"/>
        <end position="77"/>
    </location>
</feature>
<dbReference type="EMBL" id="ACLJ02000003">
    <property type="protein sequence ID" value="EFK53645.1"/>
    <property type="molecule type" value="Genomic_DNA"/>
</dbReference>